<accession>A0ACB9X8D7</accession>
<comment type="caution">
    <text evidence="1">The sequence shown here is derived from an EMBL/GenBank/DDBJ whole genome shotgun (WGS) entry which is preliminary data.</text>
</comment>
<reference evidence="1" key="1">
    <citation type="submission" date="2022-05" db="EMBL/GenBank/DDBJ databases">
        <title>Chromosome-level genome of Chaenocephalus aceratus.</title>
        <authorList>
            <person name="Park H."/>
        </authorList>
    </citation>
    <scope>NUCLEOTIDE SEQUENCE</scope>
    <source>
        <strain evidence="1">KU_202001</strain>
    </source>
</reference>
<proteinExistence type="predicted"/>
<evidence type="ECO:0000313" key="2">
    <source>
        <dbReference type="Proteomes" id="UP001057452"/>
    </source>
</evidence>
<keyword evidence="2" id="KW-1185">Reference proteome</keyword>
<organism evidence="1 2">
    <name type="scientific">Chaenocephalus aceratus</name>
    <name type="common">Blackfin icefish</name>
    <name type="synonym">Chaenichthys aceratus</name>
    <dbReference type="NCBI Taxonomy" id="36190"/>
    <lineage>
        <taxon>Eukaryota</taxon>
        <taxon>Metazoa</taxon>
        <taxon>Chordata</taxon>
        <taxon>Craniata</taxon>
        <taxon>Vertebrata</taxon>
        <taxon>Euteleostomi</taxon>
        <taxon>Actinopterygii</taxon>
        <taxon>Neopterygii</taxon>
        <taxon>Teleostei</taxon>
        <taxon>Neoteleostei</taxon>
        <taxon>Acanthomorphata</taxon>
        <taxon>Eupercaria</taxon>
        <taxon>Perciformes</taxon>
        <taxon>Notothenioidei</taxon>
        <taxon>Channichthyidae</taxon>
        <taxon>Chaenocephalus</taxon>
    </lineage>
</organism>
<protein>
    <submittedName>
        <fullName evidence="1">Uncharacterized protein</fullName>
    </submittedName>
</protein>
<sequence length="114" mass="12072">MDDSCETQRQEERTLVSSDSAYGSSAVDTDTEDGQTPTSNPFPYNEDLTHKTILVGDSGVGKTSLLVQFDQGKFLPGSFTATVGIGFTCHYSSTEEERGHLGGSLALAEDCAGV</sequence>
<dbReference type="EMBL" id="CM043792">
    <property type="protein sequence ID" value="KAI4822615.1"/>
    <property type="molecule type" value="Genomic_DNA"/>
</dbReference>
<gene>
    <name evidence="1" type="ORF">KUCAC02_008147</name>
</gene>
<dbReference type="Proteomes" id="UP001057452">
    <property type="component" value="Chromosome 8"/>
</dbReference>
<name>A0ACB9X8D7_CHAAC</name>
<evidence type="ECO:0000313" key="1">
    <source>
        <dbReference type="EMBL" id="KAI4822615.1"/>
    </source>
</evidence>